<dbReference type="Proteomes" id="UP001328107">
    <property type="component" value="Unassembled WGS sequence"/>
</dbReference>
<protein>
    <recommendedName>
        <fullName evidence="4">N-acetylgalactosaminide beta-1,3-galactosyltransferase</fullName>
        <ecNumber evidence="4">2.4.1.122</ecNumber>
    </recommendedName>
</protein>
<evidence type="ECO:0000256" key="5">
    <source>
        <dbReference type="ARBA" id="ARBA00022676"/>
    </source>
</evidence>
<dbReference type="AlphaFoldDB" id="A0AAN5CK57"/>
<comment type="similarity">
    <text evidence="3">Belongs to the glycosyltransferase 31 family. Beta3-Gal-T subfamily.</text>
</comment>
<evidence type="ECO:0000256" key="6">
    <source>
        <dbReference type="ARBA" id="ARBA00022679"/>
    </source>
</evidence>
<dbReference type="EC" id="2.4.1.122" evidence="4"/>
<comment type="pathway">
    <text evidence="2">Protein modification; protein glycosylation.</text>
</comment>
<comment type="subcellular location">
    <subcellularLocation>
        <location evidence="1">Membrane</location>
        <topology evidence="1">Single-pass type II membrane protein</topology>
    </subcellularLocation>
</comment>
<keyword evidence="10 12" id="KW-1133">Transmembrane helix</keyword>
<feature type="non-terminal residue" evidence="14">
    <location>
        <position position="181"/>
    </location>
</feature>
<feature type="domain" description="Fringe-like glycosyltransferase" evidence="13">
    <location>
        <begin position="88"/>
        <end position="129"/>
    </location>
</feature>
<keyword evidence="7 12" id="KW-0812">Transmembrane</keyword>
<dbReference type="GO" id="GO:0016020">
    <property type="term" value="C:membrane"/>
    <property type="evidence" value="ECO:0007669"/>
    <property type="project" value="UniProtKB-SubCell"/>
</dbReference>
<feature type="transmembrane region" description="Helical" evidence="12">
    <location>
        <begin position="20"/>
        <end position="39"/>
    </location>
</feature>
<comment type="caution">
    <text evidence="14">The sequence shown here is derived from an EMBL/GenBank/DDBJ whole genome shotgun (WGS) entry which is preliminary data.</text>
</comment>
<feature type="non-terminal residue" evidence="14">
    <location>
        <position position="1"/>
    </location>
</feature>
<evidence type="ECO:0000256" key="2">
    <source>
        <dbReference type="ARBA" id="ARBA00004922"/>
    </source>
</evidence>
<keyword evidence="8" id="KW-0547">Nucleotide-binding</keyword>
<evidence type="ECO:0000256" key="3">
    <source>
        <dbReference type="ARBA" id="ARBA00006462"/>
    </source>
</evidence>
<dbReference type="PANTHER" id="PTHR23033">
    <property type="entry name" value="BETA1,3-GALACTOSYLTRANSFERASE"/>
    <property type="match status" value="1"/>
</dbReference>
<evidence type="ECO:0000256" key="12">
    <source>
        <dbReference type="SAM" id="Phobius"/>
    </source>
</evidence>
<dbReference type="GO" id="GO:0000166">
    <property type="term" value="F:nucleotide binding"/>
    <property type="evidence" value="ECO:0007669"/>
    <property type="project" value="UniProtKB-KW"/>
</dbReference>
<keyword evidence="9" id="KW-0735">Signal-anchor</keyword>
<evidence type="ECO:0000256" key="8">
    <source>
        <dbReference type="ARBA" id="ARBA00022741"/>
    </source>
</evidence>
<dbReference type="Pfam" id="PF02434">
    <property type="entry name" value="Fringe"/>
    <property type="match status" value="1"/>
</dbReference>
<name>A0AAN5CK57_9BILA</name>
<dbReference type="PANTHER" id="PTHR23033:SF12">
    <property type="entry name" value="GLYCOPROTEIN-N-ACETYLGALACTOSAMINE 3-BETA-GALACTOSYLTRANSFERASE 1-RELATED"/>
    <property type="match status" value="1"/>
</dbReference>
<evidence type="ECO:0000256" key="1">
    <source>
        <dbReference type="ARBA" id="ARBA00004606"/>
    </source>
</evidence>
<dbReference type="GO" id="GO:0016263">
    <property type="term" value="F:glycoprotein-N-acetylgalactosamine 3-beta-galactosyltransferase activity"/>
    <property type="evidence" value="ECO:0007669"/>
    <property type="project" value="UniProtKB-EC"/>
</dbReference>
<keyword evidence="11 12" id="KW-0472">Membrane</keyword>
<dbReference type="InterPro" id="IPR003378">
    <property type="entry name" value="Fringe-like_glycosylTrfase"/>
</dbReference>
<evidence type="ECO:0000256" key="9">
    <source>
        <dbReference type="ARBA" id="ARBA00022968"/>
    </source>
</evidence>
<evidence type="ECO:0000313" key="14">
    <source>
        <dbReference type="EMBL" id="GMR45909.1"/>
    </source>
</evidence>
<reference evidence="15" key="1">
    <citation type="submission" date="2022-10" db="EMBL/GenBank/DDBJ databases">
        <title>Genome assembly of Pristionchus species.</title>
        <authorList>
            <person name="Yoshida K."/>
            <person name="Sommer R.J."/>
        </authorList>
    </citation>
    <scope>NUCLEOTIDE SEQUENCE [LARGE SCALE GENOMIC DNA]</scope>
    <source>
        <strain evidence="15">RS5460</strain>
    </source>
</reference>
<keyword evidence="6" id="KW-0808">Transferase</keyword>
<keyword evidence="15" id="KW-1185">Reference proteome</keyword>
<proteinExistence type="inferred from homology"/>
<evidence type="ECO:0000256" key="10">
    <source>
        <dbReference type="ARBA" id="ARBA00022989"/>
    </source>
</evidence>
<evidence type="ECO:0000313" key="15">
    <source>
        <dbReference type="Proteomes" id="UP001328107"/>
    </source>
</evidence>
<evidence type="ECO:0000259" key="13">
    <source>
        <dbReference type="Pfam" id="PF02434"/>
    </source>
</evidence>
<sequence length="181" mass="20897">AMIPPNRANPSLHCSKEIKYCGLFCVIIVLQVLYLHCVLHRATVGSRQHGHHYDPRKHVYLPNASFEAILADITISDAAHFLPSNGSLFCFVLTSPKYHRNRVPAVASTWLRRCDHGQFFTSAPIADYETIDHNRVHAVPVPYSTIFKRIPDEYELLFSKTLLALRFAHRVYPEFDWYYKV</sequence>
<evidence type="ECO:0000256" key="7">
    <source>
        <dbReference type="ARBA" id="ARBA00022692"/>
    </source>
</evidence>
<gene>
    <name evidence="14" type="ORF">PMAYCL1PPCAC_16104</name>
</gene>
<dbReference type="InterPro" id="IPR026050">
    <property type="entry name" value="C1GALT1/C1GALT1_chp1"/>
</dbReference>
<accession>A0AAN5CK57</accession>
<dbReference type="EMBL" id="BTRK01000004">
    <property type="protein sequence ID" value="GMR45909.1"/>
    <property type="molecule type" value="Genomic_DNA"/>
</dbReference>
<keyword evidence="5" id="KW-0328">Glycosyltransferase</keyword>
<evidence type="ECO:0000256" key="4">
    <source>
        <dbReference type="ARBA" id="ARBA00012557"/>
    </source>
</evidence>
<evidence type="ECO:0000256" key="11">
    <source>
        <dbReference type="ARBA" id="ARBA00023136"/>
    </source>
</evidence>
<organism evidence="14 15">
    <name type="scientific">Pristionchus mayeri</name>
    <dbReference type="NCBI Taxonomy" id="1317129"/>
    <lineage>
        <taxon>Eukaryota</taxon>
        <taxon>Metazoa</taxon>
        <taxon>Ecdysozoa</taxon>
        <taxon>Nematoda</taxon>
        <taxon>Chromadorea</taxon>
        <taxon>Rhabditida</taxon>
        <taxon>Rhabditina</taxon>
        <taxon>Diplogasteromorpha</taxon>
        <taxon>Diplogasteroidea</taxon>
        <taxon>Neodiplogasteridae</taxon>
        <taxon>Pristionchus</taxon>
    </lineage>
</organism>
<dbReference type="Gene3D" id="3.90.550.50">
    <property type="match status" value="1"/>
</dbReference>